<dbReference type="Proteomes" id="UP001497516">
    <property type="component" value="Chromosome 10"/>
</dbReference>
<sequence>MFQAHINVEICHKGRLIKYLFKYVTKGPDRATVIAENSPVDQPGTLGVNTREVRDEIKQYLDCRVLSSFEAMWRLYEFPIHERTPSVVCLPVHLKDQQSVAYDPDASLQSVVEDQEKAKTLLTEYFTLNRVDPHARSLTYADIPTAFTFHLRPKHWARRKLGNVIGRIVFVPPGSTDVYFLRMLLTKVPGATSFEDLMTLNGDLCKDYKEACSKGGLLIDDTEPQATIGEVGHWGMPTLLRSLFVMILVHSEVADPRALFEDNWKLFAEDFSYQTRRGLDLQHFQPPAEYLKNEVLKHIEALLHNHSKTLADYNLPQPNEDAGASIPNRLVCEQLNYDVCIEQCRATEIFATLNHAQSEAYRKVMDSVAHGVGKFFFPLRTWWFRKDLSIQYNHCQTSQPTEDSFGRCFIRHCNDSTSKWNNWPF</sequence>
<dbReference type="AlphaFoldDB" id="A0AAV2CPY9"/>
<protein>
    <submittedName>
        <fullName evidence="1">Uncharacterized protein</fullName>
    </submittedName>
</protein>
<keyword evidence="2" id="KW-1185">Reference proteome</keyword>
<reference evidence="1 2" key="1">
    <citation type="submission" date="2024-04" db="EMBL/GenBank/DDBJ databases">
        <authorList>
            <person name="Fracassetti M."/>
        </authorList>
    </citation>
    <scope>NUCLEOTIDE SEQUENCE [LARGE SCALE GENOMIC DNA]</scope>
</reference>
<evidence type="ECO:0000313" key="1">
    <source>
        <dbReference type="EMBL" id="CAL1358645.1"/>
    </source>
</evidence>
<evidence type="ECO:0000313" key="2">
    <source>
        <dbReference type="Proteomes" id="UP001497516"/>
    </source>
</evidence>
<proteinExistence type="predicted"/>
<gene>
    <name evidence="1" type="ORF">LTRI10_LOCUS6183</name>
</gene>
<organism evidence="1 2">
    <name type="scientific">Linum trigynum</name>
    <dbReference type="NCBI Taxonomy" id="586398"/>
    <lineage>
        <taxon>Eukaryota</taxon>
        <taxon>Viridiplantae</taxon>
        <taxon>Streptophyta</taxon>
        <taxon>Embryophyta</taxon>
        <taxon>Tracheophyta</taxon>
        <taxon>Spermatophyta</taxon>
        <taxon>Magnoliopsida</taxon>
        <taxon>eudicotyledons</taxon>
        <taxon>Gunneridae</taxon>
        <taxon>Pentapetalae</taxon>
        <taxon>rosids</taxon>
        <taxon>fabids</taxon>
        <taxon>Malpighiales</taxon>
        <taxon>Linaceae</taxon>
        <taxon>Linum</taxon>
    </lineage>
</organism>
<dbReference type="EMBL" id="OZ034814">
    <property type="protein sequence ID" value="CAL1358645.1"/>
    <property type="molecule type" value="Genomic_DNA"/>
</dbReference>
<accession>A0AAV2CPY9</accession>
<dbReference type="PANTHER" id="PTHR10492">
    <property type="match status" value="1"/>
</dbReference>
<name>A0AAV2CPY9_9ROSI</name>